<feature type="transmembrane region" description="Helical" evidence="1">
    <location>
        <begin position="65"/>
        <end position="86"/>
    </location>
</feature>
<dbReference type="RefSeq" id="WP_170127074.1">
    <property type="nucleotide sequence ID" value="NZ_PVZF01000002.1"/>
</dbReference>
<dbReference type="AlphaFoldDB" id="A0A2T0R899"/>
<keyword evidence="1" id="KW-0812">Transmembrane</keyword>
<evidence type="ECO:0000313" key="4">
    <source>
        <dbReference type="Proteomes" id="UP000238083"/>
    </source>
</evidence>
<protein>
    <submittedName>
        <fullName evidence="3">Uncharacterized protein DUF4328</fullName>
    </submittedName>
</protein>
<feature type="transmembrane region" description="Helical" evidence="1">
    <location>
        <begin position="214"/>
        <end position="233"/>
    </location>
</feature>
<keyword evidence="1" id="KW-0472">Membrane</keyword>
<evidence type="ECO:0000313" key="3">
    <source>
        <dbReference type="EMBL" id="PRY17387.1"/>
    </source>
</evidence>
<sequence length="244" mass="25357">MTGQQFPTPQFPGRGPRRPAGDVPFFAPAAGEFGTVPPPPGVWGTAGTAGTAVPHRVDLEPLGGLGRAAVVLAVVVSAGDVLSALAEFGGDDSLLAGLVSLLGLLAYLGGLLANWIVVALWTSRARRNAARLAPGFPHRRAAAWAWFGWIVPIAWLFVPRQVVQDVWTASRGGALRGADPRIGLWWGFWVAGMLLGGAAFRLSVEGAGGAADALGLLSALVWAAGIPFFRTVLRTVAQAQDGVR</sequence>
<evidence type="ECO:0000256" key="1">
    <source>
        <dbReference type="SAM" id="Phobius"/>
    </source>
</evidence>
<feature type="transmembrane region" description="Helical" evidence="1">
    <location>
        <begin position="98"/>
        <end position="121"/>
    </location>
</feature>
<accession>A0A2T0R899</accession>
<dbReference type="InterPro" id="IPR025565">
    <property type="entry name" value="DUF4328"/>
</dbReference>
<organism evidence="3 4">
    <name type="scientific">Kineococcus rhizosphaerae</name>
    <dbReference type="NCBI Taxonomy" id="559628"/>
    <lineage>
        <taxon>Bacteria</taxon>
        <taxon>Bacillati</taxon>
        <taxon>Actinomycetota</taxon>
        <taxon>Actinomycetes</taxon>
        <taxon>Kineosporiales</taxon>
        <taxon>Kineosporiaceae</taxon>
        <taxon>Kineococcus</taxon>
    </lineage>
</organism>
<dbReference type="Pfam" id="PF14219">
    <property type="entry name" value="DUF4328"/>
    <property type="match status" value="1"/>
</dbReference>
<evidence type="ECO:0000259" key="2">
    <source>
        <dbReference type="Pfam" id="PF14219"/>
    </source>
</evidence>
<feature type="domain" description="DUF4328" evidence="2">
    <location>
        <begin position="99"/>
        <end position="214"/>
    </location>
</feature>
<keyword evidence="1" id="KW-1133">Transmembrane helix</keyword>
<reference evidence="3 4" key="1">
    <citation type="submission" date="2018-03" db="EMBL/GenBank/DDBJ databases">
        <title>Genomic Encyclopedia of Archaeal and Bacterial Type Strains, Phase II (KMG-II): from individual species to whole genera.</title>
        <authorList>
            <person name="Goeker M."/>
        </authorList>
    </citation>
    <scope>NUCLEOTIDE SEQUENCE [LARGE SCALE GENOMIC DNA]</scope>
    <source>
        <strain evidence="3 4">DSM 19711</strain>
    </source>
</reference>
<feature type="transmembrane region" description="Helical" evidence="1">
    <location>
        <begin position="182"/>
        <end position="202"/>
    </location>
</feature>
<proteinExistence type="predicted"/>
<feature type="transmembrane region" description="Helical" evidence="1">
    <location>
        <begin position="141"/>
        <end position="162"/>
    </location>
</feature>
<comment type="caution">
    <text evidence="3">The sequence shown here is derived from an EMBL/GenBank/DDBJ whole genome shotgun (WGS) entry which is preliminary data.</text>
</comment>
<dbReference type="Proteomes" id="UP000238083">
    <property type="component" value="Unassembled WGS sequence"/>
</dbReference>
<gene>
    <name evidence="3" type="ORF">CLV37_102350</name>
</gene>
<dbReference type="EMBL" id="PVZF01000002">
    <property type="protein sequence ID" value="PRY17387.1"/>
    <property type="molecule type" value="Genomic_DNA"/>
</dbReference>
<name>A0A2T0R899_9ACTN</name>
<keyword evidence="4" id="KW-1185">Reference proteome</keyword>